<dbReference type="InterPro" id="IPR017452">
    <property type="entry name" value="GPCR_Rhodpsn_7TM"/>
</dbReference>
<keyword evidence="13" id="KW-0325">Glycoprotein</keyword>
<sequence>MFCTTFWLLLVSAHVASTAIHNGSSIVRTFAITRTVQRPTDEPFDSDSYGDTSWKHFVIWAPEELQNNSYNSANETWPSEHISKQARQFLSSPLSTVFIPSFYTLVCLLSLPLNGLALVTFARQVRPVKPAVVFMLNLAGADLLFALLLPFKIHYHFNGNDWTFDPLLCRVVTASFYCNMHCSVLLIACISVDRLLAVVYPIRSLGWRRPRYAAAACGTAWTLALVGSAPLALTEQTVRLDQLGITTCHDVQQIEQLQWYYKVYFSTVAVALFLLPMLVTLGCYALVIWALRRVPDKVGHHSRKKARAMSMALIVLMLFLVCFAPTNCLLLLHYLQFSPLVGGADGSYVAYLVFLCVGSLNCCLDPLVYYFGSSQCQRQLSATLGCRKGLDSGRKNRYSCSETSSRTVLRSSHAGFTSLKAKPPGAKLDSFQASLESQYKKLLV</sequence>
<dbReference type="Proteomes" id="UP000694546">
    <property type="component" value="Chromosome 4"/>
</dbReference>
<evidence type="ECO:0000313" key="21">
    <source>
        <dbReference type="Proteomes" id="UP000694546"/>
    </source>
</evidence>
<evidence type="ECO:0000256" key="4">
    <source>
        <dbReference type="ARBA" id="ARBA00022692"/>
    </source>
</evidence>
<keyword evidence="14" id="KW-0807">Transducer</keyword>
<reference evidence="20" key="2">
    <citation type="submission" date="2025-09" db="UniProtKB">
        <authorList>
            <consortium name="Ensembl"/>
        </authorList>
    </citation>
    <scope>IDENTIFICATION</scope>
</reference>
<dbReference type="Gene3D" id="1.20.1070.10">
    <property type="entry name" value="Rhodopsin 7-helix transmembrane proteins"/>
    <property type="match status" value="1"/>
</dbReference>
<gene>
    <name evidence="20" type="primary">F2R</name>
    <name evidence="20" type="synonym">LOC115542798</name>
</gene>
<dbReference type="OrthoDB" id="8881832at2759"/>
<evidence type="ECO:0000256" key="9">
    <source>
        <dbReference type="ARBA" id="ARBA00023084"/>
    </source>
</evidence>
<feature type="transmembrane region" description="Helical" evidence="17">
    <location>
        <begin position="312"/>
        <end position="336"/>
    </location>
</feature>
<keyword evidence="9" id="KW-0094">Blood coagulation</keyword>
<feature type="signal peptide" evidence="18">
    <location>
        <begin position="1"/>
        <end position="18"/>
    </location>
</feature>
<dbReference type="PRINTS" id="PR00237">
    <property type="entry name" value="GPCRRHODOPSN"/>
</dbReference>
<evidence type="ECO:0000256" key="14">
    <source>
        <dbReference type="ARBA" id="ARBA00023224"/>
    </source>
</evidence>
<name>A0A8C5CLC3_GADMO</name>
<dbReference type="GO" id="GO:0035025">
    <property type="term" value="P:positive regulation of Rho protein signal transduction"/>
    <property type="evidence" value="ECO:0007669"/>
    <property type="project" value="TreeGrafter"/>
</dbReference>
<evidence type="ECO:0000256" key="5">
    <source>
        <dbReference type="ARBA" id="ARBA00022696"/>
    </source>
</evidence>
<keyword evidence="4 17" id="KW-0812">Transmembrane</keyword>
<feature type="domain" description="G-protein coupled receptors family 1 profile" evidence="19">
    <location>
        <begin position="113"/>
        <end position="369"/>
    </location>
</feature>
<evidence type="ECO:0000256" key="13">
    <source>
        <dbReference type="ARBA" id="ARBA00023180"/>
    </source>
</evidence>
<dbReference type="PRINTS" id="PR00908">
    <property type="entry name" value="THROMBINR"/>
</dbReference>
<evidence type="ECO:0000256" key="17">
    <source>
        <dbReference type="SAM" id="Phobius"/>
    </source>
</evidence>
<keyword evidence="7 17" id="KW-1133">Transmembrane helix</keyword>
<evidence type="ECO:0000256" key="3">
    <source>
        <dbReference type="ARBA" id="ARBA00022475"/>
    </source>
</evidence>
<comment type="subcellular location">
    <subcellularLocation>
        <location evidence="1">Cell membrane</location>
        <topology evidence="1">Multi-pass membrane protein</topology>
    </subcellularLocation>
</comment>
<evidence type="ECO:0000256" key="11">
    <source>
        <dbReference type="ARBA" id="ARBA00023157"/>
    </source>
</evidence>
<dbReference type="OMA" id="YFITLCC"/>
<evidence type="ECO:0000256" key="8">
    <source>
        <dbReference type="ARBA" id="ARBA00023040"/>
    </source>
</evidence>
<feature type="disulfide bond" evidence="16">
    <location>
        <begin position="169"/>
        <end position="248"/>
    </location>
</feature>
<evidence type="ECO:0000256" key="15">
    <source>
        <dbReference type="ARBA" id="ARBA00031780"/>
    </source>
</evidence>
<keyword evidence="6 18" id="KW-0732">Signal</keyword>
<dbReference type="GeneTree" id="ENSGT01050000244840"/>
<dbReference type="FunFam" id="1.20.1070.10:FF:000040">
    <property type="entry name" value="Coagulation factor 2 (thrombin) receptor"/>
    <property type="match status" value="1"/>
</dbReference>
<keyword evidence="5" id="KW-0356">Hemostasis</keyword>
<evidence type="ECO:0000256" key="2">
    <source>
        <dbReference type="ARBA" id="ARBA00019705"/>
    </source>
</evidence>
<keyword evidence="8" id="KW-0297">G-protein coupled receptor</keyword>
<evidence type="ECO:0000256" key="16">
    <source>
        <dbReference type="PIRSR" id="PIRSR603912-52"/>
    </source>
</evidence>
<keyword evidence="10 17" id="KW-0472">Membrane</keyword>
<keyword evidence="3" id="KW-1003">Cell membrane</keyword>
<evidence type="ECO:0000256" key="7">
    <source>
        <dbReference type="ARBA" id="ARBA00022989"/>
    </source>
</evidence>
<dbReference type="GO" id="GO:0030194">
    <property type="term" value="P:positive regulation of blood coagulation"/>
    <property type="evidence" value="ECO:0007669"/>
    <property type="project" value="TreeGrafter"/>
</dbReference>
<dbReference type="PANTHER" id="PTHR24232">
    <property type="entry name" value="G-PROTEIN COUPLED RECEPTOR"/>
    <property type="match status" value="1"/>
</dbReference>
<evidence type="ECO:0000313" key="20">
    <source>
        <dbReference type="Ensembl" id="ENSGMOP00000062429.1"/>
    </source>
</evidence>
<feature type="transmembrane region" description="Helical" evidence="17">
    <location>
        <begin position="212"/>
        <end position="233"/>
    </location>
</feature>
<evidence type="ECO:0000259" key="19">
    <source>
        <dbReference type="PROSITE" id="PS50262"/>
    </source>
</evidence>
<dbReference type="Ensembl" id="ENSGMOT00000056214.1">
    <property type="protein sequence ID" value="ENSGMOP00000062429.1"/>
    <property type="gene ID" value="ENSGMOG00000027262.1"/>
</dbReference>
<protein>
    <recommendedName>
        <fullName evidence="2">Proteinase-activated receptor 1</fullName>
    </recommendedName>
    <alternativeName>
        <fullName evidence="15">Thrombin receptor</fullName>
    </alternativeName>
</protein>
<dbReference type="InterPro" id="IPR000935">
    <property type="entry name" value="Thrmbn_rcpt"/>
</dbReference>
<dbReference type="GO" id="GO:0007596">
    <property type="term" value="P:blood coagulation"/>
    <property type="evidence" value="ECO:0007669"/>
    <property type="project" value="UniProtKB-KW"/>
</dbReference>
<feature type="transmembrane region" description="Helical" evidence="17">
    <location>
        <begin position="348"/>
        <end position="371"/>
    </location>
</feature>
<evidence type="ECO:0000256" key="10">
    <source>
        <dbReference type="ARBA" id="ARBA00023136"/>
    </source>
</evidence>
<feature type="transmembrane region" description="Helical" evidence="17">
    <location>
        <begin position="131"/>
        <end position="151"/>
    </location>
</feature>
<keyword evidence="11 16" id="KW-1015">Disulfide bond</keyword>
<accession>A0A8C5CLC3</accession>
<feature type="transmembrane region" description="Helical" evidence="17">
    <location>
        <begin position="171"/>
        <end position="192"/>
    </location>
</feature>
<dbReference type="PRINTS" id="PR01428">
    <property type="entry name" value="PROTEASEAR"/>
</dbReference>
<feature type="transmembrane region" description="Helical" evidence="17">
    <location>
        <begin position="97"/>
        <end position="119"/>
    </location>
</feature>
<keyword evidence="21" id="KW-1185">Reference proteome</keyword>
<keyword evidence="12" id="KW-0675">Receptor</keyword>
<dbReference type="InterPro" id="IPR000276">
    <property type="entry name" value="GPCR_Rhodpsn"/>
</dbReference>
<reference evidence="20" key="1">
    <citation type="submission" date="2025-08" db="UniProtKB">
        <authorList>
            <consortium name="Ensembl"/>
        </authorList>
    </citation>
    <scope>IDENTIFICATION</scope>
</reference>
<dbReference type="InterPro" id="IPR003912">
    <property type="entry name" value="Protea_act_rcpt"/>
</dbReference>
<organism evidence="20 21">
    <name type="scientific">Gadus morhua</name>
    <name type="common">Atlantic cod</name>
    <dbReference type="NCBI Taxonomy" id="8049"/>
    <lineage>
        <taxon>Eukaryota</taxon>
        <taxon>Metazoa</taxon>
        <taxon>Chordata</taxon>
        <taxon>Craniata</taxon>
        <taxon>Vertebrata</taxon>
        <taxon>Euteleostomi</taxon>
        <taxon>Actinopterygii</taxon>
        <taxon>Neopterygii</taxon>
        <taxon>Teleostei</taxon>
        <taxon>Neoteleostei</taxon>
        <taxon>Acanthomorphata</taxon>
        <taxon>Zeiogadaria</taxon>
        <taxon>Gadariae</taxon>
        <taxon>Gadiformes</taxon>
        <taxon>Gadoidei</taxon>
        <taxon>Gadidae</taxon>
        <taxon>Gadus</taxon>
    </lineage>
</organism>
<dbReference type="Pfam" id="PF00001">
    <property type="entry name" value="7tm_1"/>
    <property type="match status" value="1"/>
</dbReference>
<evidence type="ECO:0000256" key="18">
    <source>
        <dbReference type="SAM" id="SignalP"/>
    </source>
</evidence>
<dbReference type="PANTHER" id="PTHR24232:SF20">
    <property type="entry name" value="PROTEINASE-ACTIVATED RECEPTOR 1"/>
    <property type="match status" value="1"/>
</dbReference>
<feature type="chain" id="PRO_5034071506" description="Proteinase-activated receptor 1" evidence="18">
    <location>
        <begin position="19"/>
        <end position="444"/>
    </location>
</feature>
<feature type="transmembrane region" description="Helical" evidence="17">
    <location>
        <begin position="263"/>
        <end position="291"/>
    </location>
</feature>
<dbReference type="GO" id="GO:0007200">
    <property type="term" value="P:phospholipase C-activating G protein-coupled receptor signaling pathway"/>
    <property type="evidence" value="ECO:0007669"/>
    <property type="project" value="TreeGrafter"/>
</dbReference>
<dbReference type="GO" id="GO:0005886">
    <property type="term" value="C:plasma membrane"/>
    <property type="evidence" value="ECO:0007669"/>
    <property type="project" value="UniProtKB-SubCell"/>
</dbReference>
<dbReference type="GO" id="GO:0015057">
    <property type="term" value="F:thrombin-activated receptor activity"/>
    <property type="evidence" value="ECO:0007669"/>
    <property type="project" value="InterPro"/>
</dbReference>
<evidence type="ECO:0000256" key="6">
    <source>
        <dbReference type="ARBA" id="ARBA00022729"/>
    </source>
</evidence>
<proteinExistence type="predicted"/>
<evidence type="ECO:0000256" key="1">
    <source>
        <dbReference type="ARBA" id="ARBA00004651"/>
    </source>
</evidence>
<evidence type="ECO:0000256" key="12">
    <source>
        <dbReference type="ARBA" id="ARBA00023170"/>
    </source>
</evidence>
<dbReference type="SUPFAM" id="SSF81321">
    <property type="entry name" value="Family A G protein-coupled receptor-like"/>
    <property type="match status" value="1"/>
</dbReference>
<dbReference type="KEGG" id="gmh:115542798"/>
<dbReference type="PROSITE" id="PS50262">
    <property type="entry name" value="G_PROTEIN_RECEP_F1_2"/>
    <property type="match status" value="1"/>
</dbReference>
<dbReference type="AlphaFoldDB" id="A0A8C5CLC3"/>